<feature type="transmembrane region" description="Helical" evidence="5">
    <location>
        <begin position="12"/>
        <end position="28"/>
    </location>
</feature>
<comment type="caution">
    <text evidence="6">The sequence shown here is derived from an EMBL/GenBank/DDBJ whole genome shotgun (WGS) entry which is preliminary data.</text>
</comment>
<comment type="subcellular location">
    <subcellularLocation>
        <location evidence="1">Membrane</location>
        <topology evidence="1">Multi-pass membrane protein</topology>
    </subcellularLocation>
</comment>
<gene>
    <name evidence="6" type="ORF">K6Y31_02545</name>
</gene>
<protein>
    <submittedName>
        <fullName evidence="6">DoxX family protein</fullName>
    </submittedName>
</protein>
<organism evidence="6 7">
    <name type="scientific">Motilimonas cestriensis</name>
    <dbReference type="NCBI Taxonomy" id="2742685"/>
    <lineage>
        <taxon>Bacteria</taxon>
        <taxon>Pseudomonadati</taxon>
        <taxon>Pseudomonadota</taxon>
        <taxon>Gammaproteobacteria</taxon>
        <taxon>Alteromonadales</taxon>
        <taxon>Alteromonadales genera incertae sedis</taxon>
        <taxon>Motilimonas</taxon>
    </lineage>
</organism>
<evidence type="ECO:0000256" key="4">
    <source>
        <dbReference type="ARBA" id="ARBA00023136"/>
    </source>
</evidence>
<dbReference type="RefSeq" id="WP_233051284.1">
    <property type="nucleotide sequence ID" value="NZ_JAIMJA010000002.1"/>
</dbReference>
<reference evidence="6 7" key="1">
    <citation type="journal article" date="2022" name="Environ. Microbiol. Rep.">
        <title>Eco-phylogenetic analyses reveal divergent evolution of vitamin B12 metabolism in the marine bacterial family 'Psychromonadaceae'.</title>
        <authorList>
            <person name="Jin X."/>
            <person name="Yang Y."/>
            <person name="Cao H."/>
            <person name="Gao B."/>
            <person name="Zhao Z."/>
        </authorList>
    </citation>
    <scope>NUCLEOTIDE SEQUENCE [LARGE SCALE GENOMIC DNA]</scope>
    <source>
        <strain evidence="6 7">MKS20</strain>
    </source>
</reference>
<sequence>MDKALITTGRVLLALYFLLPGIMKFVAWDMHVALMAKHQMMQIPVLLAAAGIVQIAAALLIIANRYTAICALVLAGMVLLININLHDFWNFTGIEGAHEQQNFVKNLAIFAGLLLLAGHSWTDGFRRCQLCDGPFSFYHNIFCYLGW</sequence>
<dbReference type="EMBL" id="JAIMJA010000002">
    <property type="protein sequence ID" value="MCE2593692.1"/>
    <property type="molecule type" value="Genomic_DNA"/>
</dbReference>
<dbReference type="Pfam" id="PF07681">
    <property type="entry name" value="DoxX"/>
    <property type="match status" value="1"/>
</dbReference>
<dbReference type="Proteomes" id="UP001201273">
    <property type="component" value="Unassembled WGS sequence"/>
</dbReference>
<feature type="transmembrane region" description="Helical" evidence="5">
    <location>
        <begin position="40"/>
        <end position="61"/>
    </location>
</feature>
<keyword evidence="7" id="KW-1185">Reference proteome</keyword>
<evidence type="ECO:0000256" key="3">
    <source>
        <dbReference type="ARBA" id="ARBA00022989"/>
    </source>
</evidence>
<feature type="transmembrane region" description="Helical" evidence="5">
    <location>
        <begin position="103"/>
        <end position="121"/>
    </location>
</feature>
<evidence type="ECO:0000256" key="5">
    <source>
        <dbReference type="SAM" id="Phobius"/>
    </source>
</evidence>
<keyword evidence="2 5" id="KW-0812">Transmembrane</keyword>
<keyword evidence="3 5" id="KW-1133">Transmembrane helix</keyword>
<evidence type="ECO:0000313" key="6">
    <source>
        <dbReference type="EMBL" id="MCE2593692.1"/>
    </source>
</evidence>
<evidence type="ECO:0000256" key="1">
    <source>
        <dbReference type="ARBA" id="ARBA00004141"/>
    </source>
</evidence>
<accession>A0ABS8W408</accession>
<evidence type="ECO:0000313" key="7">
    <source>
        <dbReference type="Proteomes" id="UP001201273"/>
    </source>
</evidence>
<evidence type="ECO:0000256" key="2">
    <source>
        <dbReference type="ARBA" id="ARBA00022692"/>
    </source>
</evidence>
<name>A0ABS8W408_9GAMM</name>
<feature type="transmembrane region" description="Helical" evidence="5">
    <location>
        <begin position="66"/>
        <end position="83"/>
    </location>
</feature>
<keyword evidence="4 5" id="KW-0472">Membrane</keyword>
<proteinExistence type="predicted"/>
<dbReference type="InterPro" id="IPR032808">
    <property type="entry name" value="DoxX"/>
</dbReference>